<protein>
    <recommendedName>
        <fullName evidence="4">Transmembrane protein</fullName>
    </recommendedName>
</protein>
<dbReference type="EMBL" id="AP026933">
    <property type="protein sequence ID" value="BDT03424.1"/>
    <property type="molecule type" value="Genomic_DNA"/>
</dbReference>
<reference evidence="2 3" key="1">
    <citation type="journal article" date="2022" name="Front. Microbiol.">
        <title>Male-killing mechanisms vary between Spiroplasma species.</title>
        <authorList>
            <person name="Arai H."/>
            <person name="Inoue M."/>
            <person name="Kageyama D."/>
        </authorList>
    </citation>
    <scope>NUCLEOTIDE SEQUENCE [LARGE SCALE GENOMIC DNA]</scope>
    <source>
        <strain evidence="3">sHm</strain>
    </source>
</reference>
<feature type="transmembrane region" description="Helical" evidence="1">
    <location>
        <begin position="95"/>
        <end position="114"/>
    </location>
</feature>
<feature type="transmembrane region" description="Helical" evidence="1">
    <location>
        <begin position="126"/>
        <end position="149"/>
    </location>
</feature>
<evidence type="ECO:0000313" key="2">
    <source>
        <dbReference type="EMBL" id="BDT03424.1"/>
    </source>
</evidence>
<evidence type="ECO:0000256" key="1">
    <source>
        <dbReference type="SAM" id="Phobius"/>
    </source>
</evidence>
<accession>A0ABM8BUA4</accession>
<feature type="transmembrane region" description="Helical" evidence="1">
    <location>
        <begin position="20"/>
        <end position="40"/>
    </location>
</feature>
<keyword evidence="1" id="KW-0812">Transmembrane</keyword>
<evidence type="ECO:0008006" key="4">
    <source>
        <dbReference type="Google" id="ProtNLM"/>
    </source>
</evidence>
<sequence length="287" mass="34002">MLRSSNILKINSINNFEQLFIFFGLPVLFLLLIMKLTFLITINFHKNSINNKKIFNKTRIIILQFSLWFLAQFCLFLLPVQEMVININFLDLESLPMLSLISILHLFICFSFLSRNNNQIMKVMRFTILSIIIIAIILQFNFTMIKISLPSINNFVSILILVFFYYWLGFFSWKMFSDNLFTIFNLMKKTWVTLFSNSSLPNIINKQFPVKAYTKTKIIILTWQFKKQMFTNFDHQVFITDNNKKLLIAIFKKNLTYFLSAQLTLLITKTIQDLKTLINGWKMALIQ</sequence>
<dbReference type="Proteomes" id="UP001163387">
    <property type="component" value="Chromosome"/>
</dbReference>
<name>A0ABM8BUA4_9MOLU</name>
<keyword evidence="1" id="KW-1133">Transmembrane helix</keyword>
<keyword evidence="1" id="KW-0472">Membrane</keyword>
<evidence type="ECO:0000313" key="3">
    <source>
        <dbReference type="Proteomes" id="UP001163387"/>
    </source>
</evidence>
<feature type="transmembrane region" description="Helical" evidence="1">
    <location>
        <begin position="60"/>
        <end position="80"/>
    </location>
</feature>
<feature type="transmembrane region" description="Helical" evidence="1">
    <location>
        <begin position="155"/>
        <end position="173"/>
    </location>
</feature>
<proteinExistence type="predicted"/>
<keyword evidence="3" id="KW-1185">Reference proteome</keyword>
<organism evidence="2 3">
    <name type="scientific">Spiroplasma ixodetis</name>
    <dbReference type="NCBI Taxonomy" id="2141"/>
    <lineage>
        <taxon>Bacteria</taxon>
        <taxon>Bacillati</taxon>
        <taxon>Mycoplasmatota</taxon>
        <taxon>Mollicutes</taxon>
        <taxon>Entomoplasmatales</taxon>
        <taxon>Spiroplasmataceae</taxon>
        <taxon>Spiroplasma</taxon>
    </lineage>
</organism>
<gene>
    <name evidence="2" type="ORF">SHM_10700</name>
</gene>